<dbReference type="Proteomes" id="UP000738325">
    <property type="component" value="Unassembled WGS sequence"/>
</dbReference>
<comment type="caution">
    <text evidence="1">The sequence shown here is derived from an EMBL/GenBank/DDBJ whole genome shotgun (WGS) entry which is preliminary data.</text>
</comment>
<dbReference type="OrthoDB" id="550575at2759"/>
<proteinExistence type="predicted"/>
<dbReference type="EMBL" id="JAAAIP010002584">
    <property type="protein sequence ID" value="KAG0299359.1"/>
    <property type="molecule type" value="Genomic_DNA"/>
</dbReference>
<reference evidence="1" key="1">
    <citation type="journal article" date="2020" name="Fungal Divers.">
        <title>Resolving the Mortierellaceae phylogeny through synthesis of multi-gene phylogenetics and phylogenomics.</title>
        <authorList>
            <person name="Vandepol N."/>
            <person name="Liber J."/>
            <person name="Desiro A."/>
            <person name="Na H."/>
            <person name="Kennedy M."/>
            <person name="Barry K."/>
            <person name="Grigoriev I.V."/>
            <person name="Miller A.N."/>
            <person name="O'Donnell K."/>
            <person name="Stajich J.E."/>
            <person name="Bonito G."/>
        </authorList>
    </citation>
    <scope>NUCLEOTIDE SEQUENCE</scope>
    <source>
        <strain evidence="1">REB-010B</strain>
    </source>
</reference>
<gene>
    <name evidence="1" type="ORF">BGZ99_004157</name>
</gene>
<keyword evidence="2" id="KW-1185">Reference proteome</keyword>
<sequence>MLRGLSVEGCESVSMRVFRGPWVCNKLEDLNISRISIRSQFMIKSMSLQEKIEDKRFPLTSLLKTRQSDDSRSDETRRTLNEFYKKLGQFDQLKSLNMAKSDYRVRVQDGLDLVLPALTKNL</sequence>
<evidence type="ECO:0000313" key="1">
    <source>
        <dbReference type="EMBL" id="KAG0299359.1"/>
    </source>
</evidence>
<evidence type="ECO:0000313" key="2">
    <source>
        <dbReference type="Proteomes" id="UP000738325"/>
    </source>
</evidence>
<name>A0A9P6QXJ2_9FUNG</name>
<organism evidence="1 2">
    <name type="scientific">Dissophora globulifera</name>
    <dbReference type="NCBI Taxonomy" id="979702"/>
    <lineage>
        <taxon>Eukaryota</taxon>
        <taxon>Fungi</taxon>
        <taxon>Fungi incertae sedis</taxon>
        <taxon>Mucoromycota</taxon>
        <taxon>Mortierellomycotina</taxon>
        <taxon>Mortierellomycetes</taxon>
        <taxon>Mortierellales</taxon>
        <taxon>Mortierellaceae</taxon>
        <taxon>Dissophora</taxon>
    </lineage>
</organism>
<feature type="non-terminal residue" evidence="1">
    <location>
        <position position="122"/>
    </location>
</feature>
<dbReference type="AlphaFoldDB" id="A0A9P6QXJ2"/>
<accession>A0A9P6QXJ2</accession>
<protein>
    <submittedName>
        <fullName evidence="1">Uncharacterized protein</fullName>
    </submittedName>
</protein>